<dbReference type="PROSITE" id="PS51819">
    <property type="entry name" value="VOC"/>
    <property type="match status" value="1"/>
</dbReference>
<dbReference type="AlphaFoldDB" id="A0A0H5LS74"/>
<feature type="domain" description="VOC" evidence="1">
    <location>
        <begin position="9"/>
        <end position="117"/>
    </location>
</feature>
<dbReference type="InterPro" id="IPR037523">
    <property type="entry name" value="VOC_core"/>
</dbReference>
<proteinExistence type="predicted"/>
<dbReference type="InterPro" id="IPR004360">
    <property type="entry name" value="Glyas_Fos-R_dOase_dom"/>
</dbReference>
<reference evidence="3" key="1">
    <citation type="submission" date="2015-03" db="EMBL/GenBank/DDBJ databases">
        <authorList>
            <consortium name="Pathogen Informatics"/>
        </authorList>
    </citation>
    <scope>NUCLEOTIDE SEQUENCE [LARGE SCALE GENOMIC DNA]</scope>
    <source>
        <strain evidence="3">R148</strain>
    </source>
</reference>
<dbReference type="InterPro" id="IPR052164">
    <property type="entry name" value="Anthracycline_SecMetBiosynth"/>
</dbReference>
<dbReference type="PANTHER" id="PTHR33993:SF1">
    <property type="entry name" value="GLYOXALASE FAMILY PROTEIN"/>
    <property type="match status" value="1"/>
</dbReference>
<evidence type="ECO:0000313" key="3">
    <source>
        <dbReference type="Proteomes" id="UP000043316"/>
    </source>
</evidence>
<dbReference type="GeneID" id="61814555"/>
<dbReference type="EMBL" id="CWJI01000001">
    <property type="protein sequence ID" value="CRY53953.1"/>
    <property type="molecule type" value="Genomic_DNA"/>
</dbReference>
<dbReference type="Pfam" id="PF00903">
    <property type="entry name" value="Glyoxalase"/>
    <property type="match status" value="1"/>
</dbReference>
<name>A0A0H5LS74_YERIN</name>
<evidence type="ECO:0000313" key="2">
    <source>
        <dbReference type="EMBL" id="CRY53953.1"/>
    </source>
</evidence>
<evidence type="ECO:0000259" key="1">
    <source>
        <dbReference type="PROSITE" id="PS51819"/>
    </source>
</evidence>
<protein>
    <submittedName>
        <fullName evidence="2">Glyoxalase family protein</fullName>
    </submittedName>
</protein>
<accession>A0A0H5LS74</accession>
<sequence>MSTQGNNNRIDYIEFAVSDIERSKDFYGKVFNWQFTDYGPRYCSFTDGRLEGGLTTLSEVQSNGGPLVILYSDNLEQTQKRLEEAGATIVLPIFPFPGGRRFHFTDPDGYQLAVWSDNEPTDI</sequence>
<organism evidence="2 3">
    <name type="scientific">Yersinia intermedia</name>
    <dbReference type="NCBI Taxonomy" id="631"/>
    <lineage>
        <taxon>Bacteria</taxon>
        <taxon>Pseudomonadati</taxon>
        <taxon>Pseudomonadota</taxon>
        <taxon>Gammaproteobacteria</taxon>
        <taxon>Enterobacterales</taxon>
        <taxon>Yersiniaceae</taxon>
        <taxon>Yersinia</taxon>
    </lineage>
</organism>
<dbReference type="SUPFAM" id="SSF54593">
    <property type="entry name" value="Glyoxalase/Bleomycin resistance protein/Dihydroxybiphenyl dioxygenase"/>
    <property type="match status" value="1"/>
</dbReference>
<dbReference type="RefSeq" id="WP_019209916.1">
    <property type="nucleotide sequence ID" value="NZ_CWJI01000001.1"/>
</dbReference>
<dbReference type="PANTHER" id="PTHR33993">
    <property type="entry name" value="GLYOXALASE-RELATED"/>
    <property type="match status" value="1"/>
</dbReference>
<dbReference type="InterPro" id="IPR029068">
    <property type="entry name" value="Glyas_Bleomycin-R_OHBP_Dase"/>
</dbReference>
<gene>
    <name evidence="2" type="ORF">ERS008476_00859</name>
</gene>
<dbReference type="CDD" id="cd07247">
    <property type="entry name" value="SgaA_N_like"/>
    <property type="match status" value="1"/>
</dbReference>
<dbReference type="Proteomes" id="UP000043316">
    <property type="component" value="Unassembled WGS sequence"/>
</dbReference>
<dbReference type="Gene3D" id="3.10.180.10">
    <property type="entry name" value="2,3-Dihydroxybiphenyl 1,2-Dioxygenase, domain 1"/>
    <property type="match status" value="1"/>
</dbReference>